<gene>
    <name evidence="2" type="ORF">BN988_02927</name>
</gene>
<evidence type="ECO:0000313" key="2">
    <source>
        <dbReference type="EMBL" id="CDO04371.1"/>
    </source>
</evidence>
<keyword evidence="3" id="KW-1185">Reference proteome</keyword>
<accession>W9ANZ9</accession>
<name>W9ANZ9_9BACI</name>
<keyword evidence="1" id="KW-0732">Signal</keyword>
<evidence type="ECO:0000313" key="3">
    <source>
        <dbReference type="Proteomes" id="UP000028863"/>
    </source>
</evidence>
<organism evidence="2 3">
    <name type="scientific">Oceanobacillus picturae</name>
    <dbReference type="NCBI Taxonomy" id="171693"/>
    <lineage>
        <taxon>Bacteria</taxon>
        <taxon>Bacillati</taxon>
        <taxon>Bacillota</taxon>
        <taxon>Bacilli</taxon>
        <taxon>Bacillales</taxon>
        <taxon>Bacillaceae</taxon>
        <taxon>Oceanobacillus</taxon>
    </lineage>
</organism>
<evidence type="ECO:0000256" key="1">
    <source>
        <dbReference type="SAM" id="SignalP"/>
    </source>
</evidence>
<sequence>MKKKLGMFGAIGLALILNFGAPVQSNAATSDSGEEVLAQSKTIYHTVYLNGNVTPSSTYYYNSGGWKGTLSRTGYQYDGTRTIARYYGTVSCSGPCALTSLKTADK</sequence>
<protein>
    <submittedName>
        <fullName evidence="2">Uncharacterized protein</fullName>
    </submittedName>
</protein>
<dbReference type="Proteomes" id="UP000028863">
    <property type="component" value="Unassembled WGS sequence"/>
</dbReference>
<dbReference type="RefSeq" id="WP_036577376.1">
    <property type="nucleotide sequence ID" value="NZ_CABLBW010000002.1"/>
</dbReference>
<reference evidence="2" key="2">
    <citation type="submission" date="2014-03" db="EMBL/GenBank/DDBJ databases">
        <authorList>
            <person name="Urmite Genomes"/>
        </authorList>
    </citation>
    <scope>NUCLEOTIDE SEQUENCE</scope>
    <source>
        <strain evidence="2">S1</strain>
    </source>
</reference>
<comment type="caution">
    <text evidence="2">The sequence shown here is derived from an EMBL/GenBank/DDBJ whole genome shotgun (WGS) entry which is preliminary data.</text>
</comment>
<feature type="signal peptide" evidence="1">
    <location>
        <begin position="1"/>
        <end position="27"/>
    </location>
</feature>
<dbReference type="AlphaFoldDB" id="W9ANZ9"/>
<dbReference type="STRING" id="171693.BN988_02927"/>
<feature type="chain" id="PRO_5004916523" evidence="1">
    <location>
        <begin position="28"/>
        <end position="106"/>
    </location>
</feature>
<dbReference type="eggNOG" id="ENOG5030XZE">
    <property type="taxonomic scope" value="Bacteria"/>
</dbReference>
<dbReference type="EMBL" id="CCAX010000002">
    <property type="protein sequence ID" value="CDO04371.1"/>
    <property type="molecule type" value="Genomic_DNA"/>
</dbReference>
<reference evidence="2" key="1">
    <citation type="submission" date="2014-03" db="EMBL/GenBank/DDBJ databases">
        <title>Draft genome sequencing of Oceanobacillus picturae strain S1 isolated from human gut.</title>
        <authorList>
            <person name="Croce O."/>
            <person name="Lagier J.C."/>
            <person name="Raoult D."/>
        </authorList>
    </citation>
    <scope>NUCLEOTIDE SEQUENCE [LARGE SCALE GENOMIC DNA]</scope>
    <source>
        <strain evidence="2">S1</strain>
    </source>
</reference>
<proteinExistence type="predicted"/>